<sequence length="148" mass="16212">MLLSIKPGHVDNILSGSKTVELRRIRPQVSAGQPIAIYATMPVGAVVATCRVRKVDVALPEIIKARHLGQAAISATDFDAYFAGSGHAVAIHVDEVAALDNPVTLNEIRSRRSAYNPPQTWHFFNRTQLRDLLGHHLAHHDLSTLLAR</sequence>
<dbReference type="EMBL" id="JAANOW010000001">
    <property type="protein sequence ID" value="NIH93188.1"/>
    <property type="molecule type" value="Genomic_DNA"/>
</dbReference>
<keyword evidence="2" id="KW-1185">Reference proteome</keyword>
<protein>
    <submittedName>
        <fullName evidence="1">Putative transcriptional regulator</fullName>
    </submittedName>
</protein>
<reference evidence="1 2" key="1">
    <citation type="submission" date="2020-03" db="EMBL/GenBank/DDBJ databases">
        <title>Sequencing the genomes of 1000 actinobacteria strains.</title>
        <authorList>
            <person name="Klenk H.-P."/>
        </authorList>
    </citation>
    <scope>NUCLEOTIDE SEQUENCE [LARGE SCALE GENOMIC DNA]</scope>
    <source>
        <strain evidence="1 2">DSM 44556</strain>
    </source>
</reference>
<dbReference type="RefSeq" id="WP_167154644.1">
    <property type="nucleotide sequence ID" value="NZ_JAANOW010000001.1"/>
</dbReference>
<evidence type="ECO:0000313" key="1">
    <source>
        <dbReference type="EMBL" id="NIH93188.1"/>
    </source>
</evidence>
<dbReference type="Proteomes" id="UP000547444">
    <property type="component" value="Unassembled WGS sequence"/>
</dbReference>
<name>A0A7X5R4H0_9MYCO</name>
<comment type="caution">
    <text evidence="1">The sequence shown here is derived from an EMBL/GenBank/DDBJ whole genome shotgun (WGS) entry which is preliminary data.</text>
</comment>
<dbReference type="AlphaFoldDB" id="A0A7X5R4H0"/>
<dbReference type="SUPFAM" id="SSF88697">
    <property type="entry name" value="PUA domain-like"/>
    <property type="match status" value="1"/>
</dbReference>
<dbReference type="Gene3D" id="2.30.130.30">
    <property type="entry name" value="Hypothetical protein"/>
    <property type="match status" value="1"/>
</dbReference>
<dbReference type="InterPro" id="IPR015947">
    <property type="entry name" value="PUA-like_sf"/>
</dbReference>
<organism evidence="1 2">
    <name type="scientific">Mycolicibacterium fluoranthenivorans</name>
    <dbReference type="NCBI Taxonomy" id="258505"/>
    <lineage>
        <taxon>Bacteria</taxon>
        <taxon>Bacillati</taxon>
        <taxon>Actinomycetota</taxon>
        <taxon>Actinomycetes</taxon>
        <taxon>Mycobacteriales</taxon>
        <taxon>Mycobacteriaceae</taxon>
        <taxon>Mycolicibacterium</taxon>
    </lineage>
</organism>
<evidence type="ECO:0000313" key="2">
    <source>
        <dbReference type="Proteomes" id="UP000547444"/>
    </source>
</evidence>
<gene>
    <name evidence="1" type="ORF">FHU31_000144</name>
</gene>
<proteinExistence type="predicted"/>
<accession>A0A7X5R4H0</accession>